<protein>
    <submittedName>
        <fullName evidence="2">Uncharacterized protein</fullName>
    </submittedName>
</protein>
<dbReference type="PANTHER" id="PTHR37331:SF1">
    <property type="entry name" value="YALI0F11671P"/>
    <property type="match status" value="1"/>
</dbReference>
<sequence length="217" mass="23582">MAALRTRPATLLRLNPLLRFTQTRRCISTLPEQPDIYVHPAPNGGHTLSLISTPSERVALGTTTSLPPKPDTFTENPSFLPILHKLLAKHAASDPLVQSDALQFASPAGMGLFGKNTRRPKKDKKTDEANNRGAAGGGGVGGWVHVYDQRGVPAFGRIAETEDIFGSLLVGPDGMIKAGEWEENRMYRLITSTGGLMRLSPYLAEKVKEDLEAEAKR</sequence>
<name>U4KTZ5_PYROM</name>
<accession>U4KTZ5</accession>
<gene>
    <name evidence="2" type="ORF">PCON_02964</name>
</gene>
<dbReference type="STRING" id="1076935.U4KTZ5"/>
<dbReference type="Proteomes" id="UP000018144">
    <property type="component" value="Unassembled WGS sequence"/>
</dbReference>
<reference evidence="2 3" key="1">
    <citation type="journal article" date="2013" name="PLoS Genet.">
        <title>The genome and development-dependent transcriptomes of Pyronema confluens: a window into fungal evolution.</title>
        <authorList>
            <person name="Traeger S."/>
            <person name="Altegoer F."/>
            <person name="Freitag M."/>
            <person name="Gabaldon T."/>
            <person name="Kempken F."/>
            <person name="Kumar A."/>
            <person name="Marcet-Houben M."/>
            <person name="Poggeler S."/>
            <person name="Stajich J.E."/>
            <person name="Nowrousian M."/>
        </authorList>
    </citation>
    <scope>NUCLEOTIDE SEQUENCE [LARGE SCALE GENOMIC DNA]</scope>
    <source>
        <strain evidence="3">CBS 100304</strain>
        <tissue evidence="2">Vegetative mycelium</tissue>
    </source>
</reference>
<dbReference type="OrthoDB" id="5397701at2759"/>
<proteinExistence type="predicted"/>
<feature type="region of interest" description="Disordered" evidence="1">
    <location>
        <begin position="112"/>
        <end position="136"/>
    </location>
</feature>
<dbReference type="EMBL" id="HF935210">
    <property type="protein sequence ID" value="CCX04598.1"/>
    <property type="molecule type" value="Genomic_DNA"/>
</dbReference>
<dbReference type="eggNOG" id="ENOG502S8MB">
    <property type="taxonomic scope" value="Eukaryota"/>
</dbReference>
<dbReference type="OMA" id="GWIHVSD"/>
<organism evidence="2 3">
    <name type="scientific">Pyronema omphalodes (strain CBS 100304)</name>
    <name type="common">Pyronema confluens</name>
    <dbReference type="NCBI Taxonomy" id="1076935"/>
    <lineage>
        <taxon>Eukaryota</taxon>
        <taxon>Fungi</taxon>
        <taxon>Dikarya</taxon>
        <taxon>Ascomycota</taxon>
        <taxon>Pezizomycotina</taxon>
        <taxon>Pezizomycetes</taxon>
        <taxon>Pezizales</taxon>
        <taxon>Pyronemataceae</taxon>
        <taxon>Pyronema</taxon>
    </lineage>
</organism>
<dbReference type="PANTHER" id="PTHR37331">
    <property type="entry name" value="YALI0F11671P"/>
    <property type="match status" value="1"/>
</dbReference>
<keyword evidence="3" id="KW-1185">Reference proteome</keyword>
<evidence type="ECO:0000313" key="3">
    <source>
        <dbReference type="Proteomes" id="UP000018144"/>
    </source>
</evidence>
<dbReference type="AlphaFoldDB" id="U4KTZ5"/>
<evidence type="ECO:0000256" key="1">
    <source>
        <dbReference type="SAM" id="MobiDB-lite"/>
    </source>
</evidence>
<evidence type="ECO:0000313" key="2">
    <source>
        <dbReference type="EMBL" id="CCX04598.1"/>
    </source>
</evidence>